<evidence type="ECO:0000256" key="1">
    <source>
        <dbReference type="SAM" id="SignalP"/>
    </source>
</evidence>
<name>A0A506UHI8_9HYPH</name>
<feature type="signal peptide" evidence="1">
    <location>
        <begin position="1"/>
        <end position="19"/>
    </location>
</feature>
<evidence type="ECO:0008006" key="4">
    <source>
        <dbReference type="Google" id="ProtNLM"/>
    </source>
</evidence>
<dbReference type="RefSeq" id="WP_141165074.1">
    <property type="nucleotide sequence ID" value="NZ_VHLH01000001.1"/>
</dbReference>
<evidence type="ECO:0000313" key="2">
    <source>
        <dbReference type="EMBL" id="TPW32771.1"/>
    </source>
</evidence>
<dbReference type="OrthoDB" id="5402098at2"/>
<organism evidence="2 3">
    <name type="scientific">Pararhizobium mangrovi</name>
    <dbReference type="NCBI Taxonomy" id="2590452"/>
    <lineage>
        <taxon>Bacteria</taxon>
        <taxon>Pseudomonadati</taxon>
        <taxon>Pseudomonadota</taxon>
        <taxon>Alphaproteobacteria</taxon>
        <taxon>Hyphomicrobiales</taxon>
        <taxon>Rhizobiaceae</taxon>
        <taxon>Rhizobium/Agrobacterium group</taxon>
        <taxon>Pararhizobium</taxon>
    </lineage>
</organism>
<proteinExistence type="predicted"/>
<evidence type="ECO:0000313" key="3">
    <source>
        <dbReference type="Proteomes" id="UP000320314"/>
    </source>
</evidence>
<dbReference type="Proteomes" id="UP000320314">
    <property type="component" value="Unassembled WGS sequence"/>
</dbReference>
<dbReference type="InterPro" id="IPR016364">
    <property type="entry name" value="Surface_antigen_Rickettsia"/>
</dbReference>
<keyword evidence="1" id="KW-0732">Signal</keyword>
<dbReference type="PROSITE" id="PS51257">
    <property type="entry name" value="PROKAR_LIPOPROTEIN"/>
    <property type="match status" value="1"/>
</dbReference>
<gene>
    <name evidence="2" type="ORF">FJU11_00665</name>
</gene>
<reference evidence="2 3" key="1">
    <citation type="submission" date="2019-06" db="EMBL/GenBank/DDBJ databases">
        <authorList>
            <person name="Li M."/>
        </authorList>
    </citation>
    <scope>NUCLEOTIDE SEQUENCE [LARGE SCALE GENOMIC DNA]</scope>
    <source>
        <strain evidence="2 3">BGMRC6574</strain>
    </source>
</reference>
<protein>
    <recommendedName>
        <fullName evidence="4">Surface antigen</fullName>
    </recommendedName>
</protein>
<sequence>MKNNRIFAVCTMATLASLAGCSMSGPSGSAPAPQASASVSQYAGGDTGGGLLSRLNGGIIGQQIGSKLPSGDRTRALKAEYNALEDAPGGQPVTWQDPSQAISGKVVAAPPYQVGSQNCRQYTHTVTIRGQEEKARGAACRNGDGSWTPLS</sequence>
<dbReference type="EMBL" id="VHLH01000001">
    <property type="protein sequence ID" value="TPW32771.1"/>
    <property type="molecule type" value="Genomic_DNA"/>
</dbReference>
<dbReference type="AlphaFoldDB" id="A0A506UHI8"/>
<accession>A0A506UHI8</accession>
<feature type="chain" id="PRO_5021485866" description="Surface antigen" evidence="1">
    <location>
        <begin position="20"/>
        <end position="151"/>
    </location>
</feature>
<comment type="caution">
    <text evidence="2">The sequence shown here is derived from an EMBL/GenBank/DDBJ whole genome shotgun (WGS) entry which is preliminary data.</text>
</comment>
<keyword evidence="3" id="KW-1185">Reference proteome</keyword>
<dbReference type="PIRSF" id="PIRSF002721">
    <property type="entry name" value="Surface_antigen_Rickettsia"/>
    <property type="match status" value="1"/>
</dbReference>